<dbReference type="InterPro" id="IPR004875">
    <property type="entry name" value="DDE_SF_endonuclease_dom"/>
</dbReference>
<dbReference type="GO" id="GO:0003676">
    <property type="term" value="F:nucleic acid binding"/>
    <property type="evidence" value="ECO:0007669"/>
    <property type="project" value="InterPro"/>
</dbReference>
<evidence type="ECO:0000313" key="3">
    <source>
        <dbReference type="Proteomes" id="UP000054843"/>
    </source>
</evidence>
<keyword evidence="3" id="KW-1185">Reference proteome</keyword>
<proteinExistence type="predicted"/>
<evidence type="ECO:0000313" key="2">
    <source>
        <dbReference type="EMBL" id="KRZ79042.1"/>
    </source>
</evidence>
<dbReference type="AlphaFoldDB" id="A0A0V1N4V3"/>
<comment type="caution">
    <text evidence="2">The sequence shown here is derived from an EMBL/GenBank/DDBJ whole genome shotgun (WGS) entry which is preliminary data.</text>
</comment>
<evidence type="ECO:0000259" key="1">
    <source>
        <dbReference type="Pfam" id="PF03184"/>
    </source>
</evidence>
<dbReference type="Proteomes" id="UP000054843">
    <property type="component" value="Unassembled WGS sequence"/>
</dbReference>
<dbReference type="EMBL" id="JYDO01000008">
    <property type="protein sequence ID" value="KRZ79042.1"/>
    <property type="molecule type" value="Genomic_DNA"/>
</dbReference>
<sequence>ANATGHPGYLHFESEDVNVAFLPPNISSLIQPLDQGSIRTFKAYYTRRSMTHLVAAMDEDSHQEVIDYWKKFSIADCLSLIKEFVTELKAEMVNVGTRSKADGRTKHQVDDGGFKDLQELEVIGLIESHTTEVTDEELVGMTVSIDEEKDADEDSDTYEIEKLTLEGLWEILHTLKQVAEEIFKIDSDMVCAIEFKRDLEIVAEPYQQILDKMKKKNNFR</sequence>
<reference evidence="2 3" key="1">
    <citation type="submission" date="2015-01" db="EMBL/GenBank/DDBJ databases">
        <title>Evolution of Trichinella species and genotypes.</title>
        <authorList>
            <person name="Korhonen P.K."/>
            <person name="Edoardo P."/>
            <person name="Giuseppe L.R."/>
            <person name="Gasser R.B."/>
        </authorList>
    </citation>
    <scope>NUCLEOTIDE SEQUENCE [LARGE SCALE GENOMIC DNA]</scope>
    <source>
        <strain evidence="2">ISS1980</strain>
    </source>
</reference>
<protein>
    <submittedName>
        <fullName evidence="2">Tigger transposable element-derived protein 1</fullName>
    </submittedName>
</protein>
<feature type="non-terminal residue" evidence="2">
    <location>
        <position position="1"/>
    </location>
</feature>
<accession>A0A0V1N4V3</accession>
<dbReference type="Pfam" id="PF03184">
    <property type="entry name" value="DDE_1"/>
    <property type="match status" value="1"/>
</dbReference>
<feature type="non-terminal residue" evidence="2">
    <location>
        <position position="220"/>
    </location>
</feature>
<organism evidence="2 3">
    <name type="scientific">Trichinella papuae</name>
    <dbReference type="NCBI Taxonomy" id="268474"/>
    <lineage>
        <taxon>Eukaryota</taxon>
        <taxon>Metazoa</taxon>
        <taxon>Ecdysozoa</taxon>
        <taxon>Nematoda</taxon>
        <taxon>Enoplea</taxon>
        <taxon>Dorylaimia</taxon>
        <taxon>Trichinellida</taxon>
        <taxon>Trichinellidae</taxon>
        <taxon>Trichinella</taxon>
    </lineage>
</organism>
<gene>
    <name evidence="2" type="primary">TIGD1</name>
    <name evidence="2" type="ORF">T10_5079</name>
</gene>
<name>A0A0V1N4V3_9BILA</name>
<feature type="domain" description="DDE-1" evidence="1">
    <location>
        <begin position="6"/>
        <end position="84"/>
    </location>
</feature>
<dbReference type="STRING" id="268474.A0A0V1N4V3"/>